<proteinExistence type="inferred from homology"/>
<dbReference type="InterPro" id="IPR005203">
    <property type="entry name" value="Hemocyanin_C"/>
</dbReference>
<dbReference type="PROSITE" id="PS00210">
    <property type="entry name" value="HEMOCYANIN_2"/>
    <property type="match status" value="1"/>
</dbReference>
<dbReference type="Pfam" id="PF00372">
    <property type="entry name" value="Hemocyanin_M"/>
    <property type="match status" value="1"/>
</dbReference>
<dbReference type="Pfam" id="PF03722">
    <property type="entry name" value="Hemocyanin_N"/>
    <property type="match status" value="1"/>
</dbReference>
<dbReference type="Gene3D" id="1.10.1280.10">
    <property type="entry name" value="Di-copper center containing domain from catechol oxidase"/>
    <property type="match status" value="1"/>
</dbReference>
<dbReference type="Gene3D" id="1.20.1370.10">
    <property type="entry name" value="Hemocyanin, N-terminal domain"/>
    <property type="match status" value="1"/>
</dbReference>
<dbReference type="SUPFAM" id="SSF48056">
    <property type="entry name" value="Di-copper centre-containing domain"/>
    <property type="match status" value="1"/>
</dbReference>
<name>A0AAW0SKB5_SCYPA</name>
<dbReference type="AlphaFoldDB" id="A0AAW0SKB5"/>
<accession>A0AAW0SKB5</accession>
<keyword evidence="5" id="KW-1185">Reference proteome</keyword>
<dbReference type="InterPro" id="IPR037020">
    <property type="entry name" value="Hemocyanin_C_sf"/>
</dbReference>
<dbReference type="PROSITE" id="PS00498">
    <property type="entry name" value="TYROSINASE_2"/>
    <property type="match status" value="1"/>
</dbReference>
<sequence>MKLLVLCSLVVAAAAWPSLSDFQGDQPVVTVAKKQQDVNRLLHRIYDDVTYPELNAAADTFEATLDVTRYKDGGVAILRLLKELHDHRLASRHRVFSLFNARQREEALMLFEVFMQCQTWEEFSRSAAFFRKHMNEGEFVYALYVTIIHSPLGKGIVLPPLYEVTPHLFTNSEIINKAYAAQMTNTPGSFRMNFTGSRRNPEQQVAYFGEDIGMNVHHVTWHMDFPFWWTDSYGHHIDRKGELFFWVHHQLSARYNSERLSNWLDVVDELSWENVIRDGFAPHTSYKFGGEFPARPDNIRFTDVRGVARVRDMVITEYRIRDAIARGYIVNPNGETIDISNDHGIDILGDVIESSTYSPNVNYYGSLHNTAHIMLGRQGDPQGKFNMPPGVMEHFETATRDPSFFRLHKYMDNIFKEHKDSFDPYSKDDLAFPGVSIESINIDGELRTYFEEFEFDLENAADHSEFSDVEISARVPRLNHKEFAYNFGINNNNDDEVEAAIRVYLCPVRDAHGVEFTWDQGRWHCIEMDKFWRKLSSGANMVVRKSSESSVTRPDSMSFKVLRQKADEAVTGGYDLNLEKYVEACGIPDRMLLPKGKTNGMDFALMVFVTPDAHIDESEVNGNHAHCGRHGQPYPDTRPMGYPLDRRIPDKRVFLETPSTKFINVKIFHGEN</sequence>
<evidence type="ECO:0000256" key="2">
    <source>
        <dbReference type="SAM" id="SignalP"/>
    </source>
</evidence>
<dbReference type="SUPFAM" id="SSF81296">
    <property type="entry name" value="E set domains"/>
    <property type="match status" value="1"/>
</dbReference>
<dbReference type="InterPro" id="IPR002227">
    <property type="entry name" value="Tyrosinase_Cu-bd"/>
</dbReference>
<dbReference type="SUPFAM" id="SSF48050">
    <property type="entry name" value="Hemocyanin, N-terminal domain"/>
    <property type="match status" value="1"/>
</dbReference>
<evidence type="ECO:0000256" key="1">
    <source>
        <dbReference type="ARBA" id="ARBA00009470"/>
    </source>
</evidence>
<dbReference type="Proteomes" id="UP001487740">
    <property type="component" value="Unassembled WGS sequence"/>
</dbReference>
<evidence type="ECO:0000259" key="3">
    <source>
        <dbReference type="PROSITE" id="PS00498"/>
    </source>
</evidence>
<dbReference type="InterPro" id="IPR008922">
    <property type="entry name" value="Di-copper_centre_dom_sf"/>
</dbReference>
<dbReference type="Pfam" id="PF03723">
    <property type="entry name" value="Hemocyanin_C"/>
    <property type="match status" value="1"/>
</dbReference>
<dbReference type="EMBL" id="JARAKH010000049">
    <property type="protein sequence ID" value="KAK8375778.1"/>
    <property type="molecule type" value="Genomic_DNA"/>
</dbReference>
<feature type="domain" description="Tyrosinase copper-binding" evidence="3">
    <location>
        <begin position="401"/>
        <end position="412"/>
    </location>
</feature>
<dbReference type="InterPro" id="IPR000896">
    <property type="entry name" value="Hemocyanin/hexamerin_mid_dom"/>
</dbReference>
<evidence type="ECO:0000313" key="5">
    <source>
        <dbReference type="Proteomes" id="UP001487740"/>
    </source>
</evidence>
<dbReference type="PANTHER" id="PTHR11511:SF5">
    <property type="entry name" value="FAT-BODY PROTEIN 1-RELATED"/>
    <property type="match status" value="1"/>
</dbReference>
<dbReference type="Gene3D" id="2.60.40.1520">
    <property type="entry name" value="Hemocyanin, C-terminal domain"/>
    <property type="match status" value="1"/>
</dbReference>
<dbReference type="InterPro" id="IPR036697">
    <property type="entry name" value="Hemocyanin_N_sf"/>
</dbReference>
<dbReference type="InterPro" id="IPR013788">
    <property type="entry name" value="Hemocyanin/hexamerin"/>
</dbReference>
<dbReference type="PANTHER" id="PTHR11511">
    <property type="entry name" value="LARVAL STORAGE PROTEIN/PHENOLOXIDASE"/>
    <property type="match status" value="1"/>
</dbReference>
<keyword evidence="2" id="KW-0732">Signal</keyword>
<reference evidence="4 5" key="1">
    <citation type="submission" date="2023-03" db="EMBL/GenBank/DDBJ databases">
        <title>High-quality genome of Scylla paramamosain provides insights in environmental adaptation.</title>
        <authorList>
            <person name="Zhang L."/>
        </authorList>
    </citation>
    <scope>NUCLEOTIDE SEQUENCE [LARGE SCALE GENOMIC DNA]</scope>
    <source>
        <strain evidence="4">LZ_2023a</strain>
        <tissue evidence="4">Muscle</tissue>
    </source>
</reference>
<organism evidence="4 5">
    <name type="scientific">Scylla paramamosain</name>
    <name type="common">Mud crab</name>
    <dbReference type="NCBI Taxonomy" id="85552"/>
    <lineage>
        <taxon>Eukaryota</taxon>
        <taxon>Metazoa</taxon>
        <taxon>Ecdysozoa</taxon>
        <taxon>Arthropoda</taxon>
        <taxon>Crustacea</taxon>
        <taxon>Multicrustacea</taxon>
        <taxon>Malacostraca</taxon>
        <taxon>Eumalacostraca</taxon>
        <taxon>Eucarida</taxon>
        <taxon>Decapoda</taxon>
        <taxon>Pleocyemata</taxon>
        <taxon>Brachyura</taxon>
        <taxon>Eubrachyura</taxon>
        <taxon>Portunoidea</taxon>
        <taxon>Portunidae</taxon>
        <taxon>Portuninae</taxon>
        <taxon>Scylla</taxon>
    </lineage>
</organism>
<gene>
    <name evidence="4" type="ORF">O3P69_008490</name>
</gene>
<dbReference type="GO" id="GO:0016491">
    <property type="term" value="F:oxidoreductase activity"/>
    <property type="evidence" value="ECO:0007669"/>
    <property type="project" value="InterPro"/>
</dbReference>
<dbReference type="PRINTS" id="PR00187">
    <property type="entry name" value="HAEMOCYANIN"/>
</dbReference>
<dbReference type="PROSITE" id="PS00209">
    <property type="entry name" value="HEMOCYANIN_1"/>
    <property type="match status" value="1"/>
</dbReference>
<dbReference type="InterPro" id="IPR014756">
    <property type="entry name" value="Ig_E-set"/>
</dbReference>
<dbReference type="InterPro" id="IPR005204">
    <property type="entry name" value="Hemocyanin_N"/>
</dbReference>
<protein>
    <recommendedName>
        <fullName evidence="3">Tyrosinase copper-binding domain-containing protein</fullName>
    </recommendedName>
</protein>
<feature type="signal peptide" evidence="2">
    <location>
        <begin position="1"/>
        <end position="15"/>
    </location>
</feature>
<comment type="similarity">
    <text evidence="1">Belongs to the tyrosinase family. Hemocyanin subfamily.</text>
</comment>
<comment type="caution">
    <text evidence="4">The sequence shown here is derived from an EMBL/GenBank/DDBJ whole genome shotgun (WGS) entry which is preliminary data.</text>
</comment>
<evidence type="ECO:0000313" key="4">
    <source>
        <dbReference type="EMBL" id="KAK8375778.1"/>
    </source>
</evidence>
<feature type="chain" id="PRO_5043687789" description="Tyrosinase copper-binding domain-containing protein" evidence="2">
    <location>
        <begin position="16"/>
        <end position="672"/>
    </location>
</feature>